<dbReference type="PANTHER" id="PTHR33566:SF1">
    <property type="entry name" value="EN_SPM-LIKE TRANSPOSON-RELATED"/>
    <property type="match status" value="1"/>
</dbReference>
<organism evidence="1 2">
    <name type="scientific">Rubroshorea leprosula</name>
    <dbReference type="NCBI Taxonomy" id="152421"/>
    <lineage>
        <taxon>Eukaryota</taxon>
        <taxon>Viridiplantae</taxon>
        <taxon>Streptophyta</taxon>
        <taxon>Embryophyta</taxon>
        <taxon>Tracheophyta</taxon>
        <taxon>Spermatophyta</taxon>
        <taxon>Magnoliopsida</taxon>
        <taxon>eudicotyledons</taxon>
        <taxon>Gunneridae</taxon>
        <taxon>Pentapetalae</taxon>
        <taxon>rosids</taxon>
        <taxon>malvids</taxon>
        <taxon>Malvales</taxon>
        <taxon>Dipterocarpaceae</taxon>
        <taxon>Rubroshorea</taxon>
    </lineage>
</organism>
<keyword evidence="2" id="KW-1185">Reference proteome</keyword>
<name>A0AAV5HKA6_9ROSI</name>
<dbReference type="Proteomes" id="UP001054252">
    <property type="component" value="Unassembled WGS sequence"/>
</dbReference>
<dbReference type="InterPro" id="IPR036890">
    <property type="entry name" value="HATPase_C_sf"/>
</dbReference>
<dbReference type="PANTHER" id="PTHR33566">
    <property type="entry name" value="EN/SPM-LIKE TRANSPOSON-RELATED"/>
    <property type="match status" value="1"/>
</dbReference>
<sequence>MEGIMIVRRKACKRVLEEDDGDVETKVYRFKVLLPNGTSVELTFRDPQPEIAFGEFIERVKDEYNVAKRQSESMRKKRTINWNGERLYLEDANDRKMSTRIDFGYFKPHKRHILRLHDGTGEIVNTFENMWDLTPDTDLLLELPEEYTFETALADLIDNSLQAVWLIGENDRRLISVDILPDRILIFDTGIGMDSTEENSIAKWGKMGASLHRLSKIKGIGDEPPYLMPFFGMFGYGGPIASMHLGRHAIVSSKTKESNKVYTLHLEREALLGSTGSELTWRTKGGMRNPYKEESGKSPHGSFTKVEILKPRVKELDVFKLQCRLKDIYFPYIQCDELSEGKTTTPVEFQVDNTDLAEIDGGEVAITNLLSCNGPAFTIKLHFSFRSPGPKTIRVANARLKCIYFPIVQGKENIENILERLKDEGCETGENFESFSRVSIRRLGRLLPDARWPLLPFMDLRQKKGEKSQLLRRCCLRAKCFIETDGGFNPTTSKTDLARHSPLTTALKNIGSRTQEKDVSVEIYRNGKLLTPLQLEKEYQDWLLQMHDHYDEETGAGGDQPVLVAGLRNKKALGISQDVVRVHKILKRRGVSWTQGQKIKILKGACAGVYKNNIYATLEYFLIEGFEGDAGGEARIICRPINVADGNGCLLSVNDENVSLDIQSSLSVPISVVDSGKCLVVDDTSWECQLEKERQKTPSAIDLLSAKHCKELGIDGALPIDDATVCAGLTPPNEIVAVVRPASFTTSSASKYLDQKNIIKHNLNMSMNICFKDYKKNSEDTHLQSKCIRPSSRKGFDGLYIFTLGSKSPNLFEKAGVYKFSFSIIDSNCKSYEKRLAVVGSPKVGKWELLGDESSLYRISVGLSSQPFSVACYDIFYDRIPFSSILDLIKICTMEVLLIDVPKMKVELSPDKMILKIKDVMTISDQLDLIRPNYEASLLICPKNDSAFVSIPCQVMPGNLCRITAYPPKLGYKLLPGSTIKQLKLEVFDIYGNHVIQGLEVQIKVDGFCIQGQVDSKHKVNDQGCIDLGGLLTVTAGFGKTVSLSVLSENEVVFQQDFETEERQLRVASRVPDHCTAGSKLENLVFEVVNSKGVTDRTIHDDEQFGQYHTLTLKSDYFKAEDTIRYAFVQGCCVVPSIAIPQIEGPFHFIACHSRYTELHLSIQVLVNRAPKGESYEIESPCSNGKILLLQHTASVKKGLWDELGKYGERIGKYEDMRKILDSRKESIEQGMSLLPVTPQPDLLKGLDCLFTEEEMIKRIKKRAHSAAAVICSVSQEFPIENSQIHCMGDVIGVVALLGKVGTNALSRILAEFLGEEQMLAVVCKSLAATDNLEKHAQNGQVDLEYGLHARAAALGKSINGRFLVLCLEGIRPYSGQFKDAGPQRKLALPDPLLPTGNTPAGFMGYAVNIIDPDLRTSAAGHPLRETLFYRLFGELQVYDTREHMKEALAYIKHSAVSLDGGILRENGAISLGYCNPEICFPVDMQLSPENKLVLKRLQQVYHHIEDVDRNHEKVLKRFNKTKKKLQELMDLDEPQLNNYYLEYHPILKNN</sequence>
<dbReference type="EMBL" id="BPVZ01000003">
    <property type="protein sequence ID" value="GKU89088.1"/>
    <property type="molecule type" value="Genomic_DNA"/>
</dbReference>
<evidence type="ECO:0000313" key="1">
    <source>
        <dbReference type="EMBL" id="GKU89088.1"/>
    </source>
</evidence>
<protein>
    <recommendedName>
        <fullName evidence="3">Gamma-irradiation and mitomycin c induced 1</fullName>
    </recommendedName>
</protein>
<proteinExistence type="predicted"/>
<evidence type="ECO:0008006" key="3">
    <source>
        <dbReference type="Google" id="ProtNLM"/>
    </source>
</evidence>
<accession>A0AAV5HKA6</accession>
<reference evidence="1 2" key="1">
    <citation type="journal article" date="2021" name="Commun. Biol.">
        <title>The genome of Shorea leprosula (Dipterocarpaceae) highlights the ecological relevance of drought in aseasonal tropical rainforests.</title>
        <authorList>
            <person name="Ng K.K.S."/>
            <person name="Kobayashi M.J."/>
            <person name="Fawcett J.A."/>
            <person name="Hatakeyama M."/>
            <person name="Paape T."/>
            <person name="Ng C.H."/>
            <person name="Ang C.C."/>
            <person name="Tnah L.H."/>
            <person name="Lee C.T."/>
            <person name="Nishiyama T."/>
            <person name="Sese J."/>
            <person name="O'Brien M.J."/>
            <person name="Copetti D."/>
            <person name="Mohd Noor M.I."/>
            <person name="Ong R.C."/>
            <person name="Putra M."/>
            <person name="Sireger I.Z."/>
            <person name="Indrioko S."/>
            <person name="Kosugi Y."/>
            <person name="Izuno A."/>
            <person name="Isagi Y."/>
            <person name="Lee S.L."/>
            <person name="Shimizu K.K."/>
        </authorList>
    </citation>
    <scope>NUCLEOTIDE SEQUENCE [LARGE SCALE GENOMIC DNA]</scope>
    <source>
        <strain evidence="1">214</strain>
    </source>
</reference>
<gene>
    <name evidence="1" type="ORF">SLEP1_g3277</name>
</gene>
<dbReference type="Gene3D" id="3.30.565.10">
    <property type="entry name" value="Histidine kinase-like ATPase, C-terminal domain"/>
    <property type="match status" value="1"/>
</dbReference>
<dbReference type="SUPFAM" id="SSF55874">
    <property type="entry name" value="ATPase domain of HSP90 chaperone/DNA topoisomerase II/histidine kinase"/>
    <property type="match status" value="1"/>
</dbReference>
<dbReference type="Pfam" id="PF13589">
    <property type="entry name" value="HATPase_c_3"/>
    <property type="match status" value="1"/>
</dbReference>
<comment type="caution">
    <text evidence="1">The sequence shown here is derived from an EMBL/GenBank/DDBJ whole genome shotgun (WGS) entry which is preliminary data.</text>
</comment>
<evidence type="ECO:0000313" key="2">
    <source>
        <dbReference type="Proteomes" id="UP001054252"/>
    </source>
</evidence>